<dbReference type="PROSITE" id="PS51885">
    <property type="entry name" value="NEPRILYSIN"/>
    <property type="match status" value="1"/>
</dbReference>
<dbReference type="PANTHER" id="PTHR11733:SF133">
    <property type="entry name" value="PHOSPHATE-REGULATING NEUTRAL ENDOPEPTIDASE PHEX"/>
    <property type="match status" value="1"/>
</dbReference>
<dbReference type="GO" id="GO:0004222">
    <property type="term" value="F:metalloendopeptidase activity"/>
    <property type="evidence" value="ECO:0007669"/>
    <property type="project" value="InterPro"/>
</dbReference>
<accession>A0A016TN25</accession>
<dbReference type="GO" id="GO:0016485">
    <property type="term" value="P:protein processing"/>
    <property type="evidence" value="ECO:0007669"/>
    <property type="project" value="TreeGrafter"/>
</dbReference>
<evidence type="ECO:0000313" key="4">
    <source>
        <dbReference type="Proteomes" id="UP000024635"/>
    </source>
</evidence>
<feature type="domain" description="Peptidase M13 N-terminal" evidence="2">
    <location>
        <begin position="39"/>
        <end position="202"/>
    </location>
</feature>
<comment type="caution">
    <text evidence="3">The sequence shown here is derived from an EMBL/GenBank/DDBJ whole genome shotgun (WGS) entry which is preliminary data.</text>
</comment>
<sequence>MSWETQGAENQTYKDFAKQSIELIQKCGILLDPYSIFVAVNWTEYFHLISPSDVIPHIHPDLETVTPSKDALKEIELLLQNTTERAITNYVMTVYFMKWMEQLDEKYRNIVERFMEETKSEPPFSAREAPCSKATWTNYNHVMMAMHARQNHGREKKKIITVMVDEIIAALVSVIKENKWMEETDKQAILLKIQKMDRAIAYDEVEFLDASQLDVAFEDLVKIDAENLTFLELTNAFYRKETEERLRYLDRSKDFRELANGRTYQPEDFMNAFYASNLNKISMFSTFFQKIAVP</sequence>
<dbReference type="GO" id="GO:0005886">
    <property type="term" value="C:plasma membrane"/>
    <property type="evidence" value="ECO:0007669"/>
    <property type="project" value="TreeGrafter"/>
</dbReference>
<dbReference type="Pfam" id="PF05649">
    <property type="entry name" value="Peptidase_M13_N"/>
    <property type="match status" value="1"/>
</dbReference>
<dbReference type="Gene3D" id="3.40.390.10">
    <property type="entry name" value="Collagenase (Catalytic Domain)"/>
    <property type="match status" value="1"/>
</dbReference>
<organism evidence="3 4">
    <name type="scientific">Ancylostoma ceylanicum</name>
    <dbReference type="NCBI Taxonomy" id="53326"/>
    <lineage>
        <taxon>Eukaryota</taxon>
        <taxon>Metazoa</taxon>
        <taxon>Ecdysozoa</taxon>
        <taxon>Nematoda</taxon>
        <taxon>Chromadorea</taxon>
        <taxon>Rhabditida</taxon>
        <taxon>Rhabditina</taxon>
        <taxon>Rhabditomorpha</taxon>
        <taxon>Strongyloidea</taxon>
        <taxon>Ancylostomatidae</taxon>
        <taxon>Ancylostomatinae</taxon>
        <taxon>Ancylostoma</taxon>
    </lineage>
</organism>
<reference evidence="4" key="1">
    <citation type="journal article" date="2015" name="Nat. Genet.">
        <title>The genome and transcriptome of the zoonotic hookworm Ancylostoma ceylanicum identify infection-specific gene families.</title>
        <authorList>
            <person name="Schwarz E.M."/>
            <person name="Hu Y."/>
            <person name="Antoshechkin I."/>
            <person name="Miller M.M."/>
            <person name="Sternberg P.W."/>
            <person name="Aroian R.V."/>
        </authorList>
    </citation>
    <scope>NUCLEOTIDE SEQUENCE</scope>
    <source>
        <strain evidence="4">HY135</strain>
    </source>
</reference>
<keyword evidence="4" id="KW-1185">Reference proteome</keyword>
<dbReference type="Proteomes" id="UP000024635">
    <property type="component" value="Unassembled WGS sequence"/>
</dbReference>
<dbReference type="InterPro" id="IPR000718">
    <property type="entry name" value="Peptidase_M13"/>
</dbReference>
<dbReference type="InterPro" id="IPR008753">
    <property type="entry name" value="Peptidase_M13_N"/>
</dbReference>
<dbReference type="EMBL" id="JARK01001426">
    <property type="protein sequence ID" value="EYC04032.1"/>
    <property type="molecule type" value="Genomic_DNA"/>
</dbReference>
<dbReference type="STRING" id="53326.A0A016TN25"/>
<gene>
    <name evidence="3" type="primary">Acey_s0090.g2378</name>
    <name evidence="3" type="ORF">Y032_0090g2378</name>
</gene>
<dbReference type="OrthoDB" id="5897010at2759"/>
<dbReference type="AlphaFoldDB" id="A0A016TN25"/>
<dbReference type="Gene3D" id="1.10.1380.10">
    <property type="entry name" value="Neutral endopeptidase , domain2"/>
    <property type="match status" value="1"/>
</dbReference>
<proteinExistence type="inferred from homology"/>
<dbReference type="PANTHER" id="PTHR11733">
    <property type="entry name" value="ZINC METALLOPROTEASE FAMILY M13 NEPRILYSIN-RELATED"/>
    <property type="match status" value="1"/>
</dbReference>
<evidence type="ECO:0000313" key="3">
    <source>
        <dbReference type="EMBL" id="EYC04032.1"/>
    </source>
</evidence>
<protein>
    <recommendedName>
        <fullName evidence="2">Peptidase M13 N-terminal domain-containing protein</fullName>
    </recommendedName>
</protein>
<dbReference type="SUPFAM" id="SSF55486">
    <property type="entry name" value="Metalloproteases ('zincins'), catalytic domain"/>
    <property type="match status" value="1"/>
</dbReference>
<evidence type="ECO:0000259" key="2">
    <source>
        <dbReference type="Pfam" id="PF05649"/>
    </source>
</evidence>
<evidence type="ECO:0000256" key="1">
    <source>
        <dbReference type="ARBA" id="ARBA00007357"/>
    </source>
</evidence>
<comment type="similarity">
    <text evidence="1">Belongs to the peptidase M13 family.</text>
</comment>
<dbReference type="InterPro" id="IPR024079">
    <property type="entry name" value="MetalloPept_cat_dom_sf"/>
</dbReference>
<dbReference type="InterPro" id="IPR042089">
    <property type="entry name" value="Peptidase_M13_dom_2"/>
</dbReference>
<name>A0A016TN25_9BILA</name>